<organism evidence="3 4">
    <name type="scientific">Streptomyces coeruleofuscus</name>
    <dbReference type="NCBI Taxonomy" id="66879"/>
    <lineage>
        <taxon>Bacteria</taxon>
        <taxon>Bacillati</taxon>
        <taxon>Actinomycetota</taxon>
        <taxon>Actinomycetes</taxon>
        <taxon>Kitasatosporales</taxon>
        <taxon>Streptomycetaceae</taxon>
        <taxon>Streptomyces</taxon>
    </lineage>
</organism>
<proteinExistence type="predicted"/>
<dbReference type="InterPro" id="IPR029058">
    <property type="entry name" value="AB_hydrolase_fold"/>
</dbReference>
<protein>
    <recommendedName>
        <fullName evidence="2">Thioesterase domain-containing protein</fullName>
    </recommendedName>
</protein>
<dbReference type="InterPro" id="IPR001031">
    <property type="entry name" value="Thioesterase"/>
</dbReference>
<evidence type="ECO:0000313" key="3">
    <source>
        <dbReference type="EMBL" id="GAA2380712.1"/>
    </source>
</evidence>
<dbReference type="Gene3D" id="3.40.50.1820">
    <property type="entry name" value="alpha/beta hydrolase"/>
    <property type="match status" value="1"/>
</dbReference>
<feature type="compositionally biased region" description="Basic and acidic residues" evidence="1">
    <location>
        <begin position="1"/>
        <end position="12"/>
    </location>
</feature>
<dbReference type="RefSeq" id="WP_346137498.1">
    <property type="nucleotide sequence ID" value="NZ_BAAASE010000001.1"/>
</dbReference>
<dbReference type="EMBL" id="BAAASE010000001">
    <property type="protein sequence ID" value="GAA2380712.1"/>
    <property type="molecule type" value="Genomic_DNA"/>
</dbReference>
<evidence type="ECO:0000259" key="2">
    <source>
        <dbReference type="Pfam" id="PF00975"/>
    </source>
</evidence>
<gene>
    <name evidence="3" type="ORF">GCM10010255_02580</name>
</gene>
<comment type="caution">
    <text evidence="3">The sequence shown here is derived from an EMBL/GenBank/DDBJ whole genome shotgun (WGS) entry which is preliminary data.</text>
</comment>
<feature type="domain" description="Thioesterase" evidence="2">
    <location>
        <begin position="66"/>
        <end position="303"/>
    </location>
</feature>
<keyword evidence="4" id="KW-1185">Reference proteome</keyword>
<evidence type="ECO:0000313" key="4">
    <source>
        <dbReference type="Proteomes" id="UP001499986"/>
    </source>
</evidence>
<name>A0ABN3HIV0_9ACTN</name>
<feature type="region of interest" description="Disordered" evidence="1">
    <location>
        <begin position="1"/>
        <end position="57"/>
    </location>
</feature>
<evidence type="ECO:0000256" key="1">
    <source>
        <dbReference type="SAM" id="MobiDB-lite"/>
    </source>
</evidence>
<accession>A0ABN3HIV0</accession>
<feature type="compositionally biased region" description="Low complexity" evidence="1">
    <location>
        <begin position="14"/>
        <end position="24"/>
    </location>
</feature>
<dbReference type="SUPFAM" id="SSF53474">
    <property type="entry name" value="alpha/beta-Hydrolases"/>
    <property type="match status" value="1"/>
</dbReference>
<dbReference type="Proteomes" id="UP001499986">
    <property type="component" value="Unassembled WGS sequence"/>
</dbReference>
<dbReference type="Pfam" id="PF00975">
    <property type="entry name" value="Thioesterase"/>
    <property type="match status" value="1"/>
</dbReference>
<sequence length="310" mass="31996">MIPETDANHPREVPASGSAAASAARRGRPAPSAPVPDGPRPADTGDTGRDADTITGLLPGPAGAAPVYLVHPVGGSLLCYLPLARALAARHPVRGIASPLLSGRPAPDELSELAERYAGWIAADTRGPSLVGGWSFGGAAAFETAARLAARGRTVDLLVLLDATPPGSWTGPLDDDTLARQFLYEVRRMSGVSDAEARAGLAADPLGAAVREMAAVDPDADEEETYRRFEAFRRHARSLTGHRPVRPHPGPALVVDTEPVGGAGGRGDAWLPHLAGPVHRLRLPTDHFGLMGAAPATAVAAAVDRARTGA</sequence>
<reference evidence="3 4" key="1">
    <citation type="journal article" date="2019" name="Int. J. Syst. Evol. Microbiol.">
        <title>The Global Catalogue of Microorganisms (GCM) 10K type strain sequencing project: providing services to taxonomists for standard genome sequencing and annotation.</title>
        <authorList>
            <consortium name="The Broad Institute Genomics Platform"/>
            <consortium name="The Broad Institute Genome Sequencing Center for Infectious Disease"/>
            <person name="Wu L."/>
            <person name="Ma J."/>
        </authorList>
    </citation>
    <scope>NUCLEOTIDE SEQUENCE [LARGE SCALE GENOMIC DNA]</scope>
    <source>
        <strain evidence="3 4">JCM 4358</strain>
    </source>
</reference>